<protein>
    <submittedName>
        <fullName evidence="1">Uncharacterized protein</fullName>
    </submittedName>
</protein>
<dbReference type="Proteomes" id="UP000265798">
    <property type="component" value="Unassembled WGS sequence"/>
</dbReference>
<dbReference type="AlphaFoldDB" id="A0A396YXP7"/>
<accession>A0A396YXP7</accession>
<name>A0A396YXP7_9LEPT</name>
<reference evidence="2" key="1">
    <citation type="submission" date="2018-05" db="EMBL/GenBank/DDBJ databases">
        <title>Leptospira yasudae sp. nov. and Leptospira stimsonii sp. nov., two pathogenic species of the genus Leptospira isolated from environmental sources.</title>
        <authorList>
            <person name="Casanovas-Massana A."/>
            <person name="Hamond C."/>
            <person name="Santos L.A."/>
            <person name="Hacker K.P."/>
            <person name="Balassiano I."/>
            <person name="Medeiros M.A."/>
            <person name="Reis M.G."/>
            <person name="Ko A.I."/>
            <person name="Wunder E.A."/>
        </authorList>
    </citation>
    <scope>NUCLEOTIDE SEQUENCE [LARGE SCALE GENOMIC DNA]</scope>
    <source>
        <strain evidence="2">Yale</strain>
    </source>
</reference>
<dbReference type="EMBL" id="QHCT01000005">
    <property type="protein sequence ID" value="RHX87355.1"/>
    <property type="molecule type" value="Genomic_DNA"/>
</dbReference>
<comment type="caution">
    <text evidence="1">The sequence shown here is derived from an EMBL/GenBank/DDBJ whole genome shotgun (WGS) entry which is preliminary data.</text>
</comment>
<sequence length="64" mass="7797">MDFFKIQIRYKNQPALILYDSTTKKVDRKRVNTERNPEFSKEIIGNSTRFLGKFEYSFPEKERF</sequence>
<gene>
    <name evidence="1" type="ORF">DLM75_17840</name>
</gene>
<evidence type="ECO:0000313" key="2">
    <source>
        <dbReference type="Proteomes" id="UP000265798"/>
    </source>
</evidence>
<proteinExistence type="predicted"/>
<evidence type="ECO:0000313" key="1">
    <source>
        <dbReference type="EMBL" id="RHX87355.1"/>
    </source>
</evidence>
<organism evidence="1 2">
    <name type="scientific">Leptospira stimsonii</name>
    <dbReference type="NCBI Taxonomy" id="2202203"/>
    <lineage>
        <taxon>Bacteria</taxon>
        <taxon>Pseudomonadati</taxon>
        <taxon>Spirochaetota</taxon>
        <taxon>Spirochaetia</taxon>
        <taxon>Leptospirales</taxon>
        <taxon>Leptospiraceae</taxon>
        <taxon>Leptospira</taxon>
    </lineage>
</organism>